<protein>
    <submittedName>
        <fullName evidence="1">Uncharacterized protein</fullName>
    </submittedName>
</protein>
<keyword evidence="2" id="KW-1185">Reference proteome</keyword>
<proteinExistence type="predicted"/>
<gene>
    <name evidence="1" type="ORF">AVEN_8322_1</name>
</gene>
<evidence type="ECO:0000313" key="1">
    <source>
        <dbReference type="EMBL" id="GBN75722.1"/>
    </source>
</evidence>
<evidence type="ECO:0000313" key="2">
    <source>
        <dbReference type="Proteomes" id="UP000499080"/>
    </source>
</evidence>
<accession>A0A4Y2RIT4</accession>
<reference evidence="1 2" key="1">
    <citation type="journal article" date="2019" name="Sci. Rep.">
        <title>Orb-weaving spider Araneus ventricosus genome elucidates the spidroin gene catalogue.</title>
        <authorList>
            <person name="Kono N."/>
            <person name="Nakamura H."/>
            <person name="Ohtoshi R."/>
            <person name="Moran D.A.P."/>
            <person name="Shinohara A."/>
            <person name="Yoshida Y."/>
            <person name="Fujiwara M."/>
            <person name="Mori M."/>
            <person name="Tomita M."/>
            <person name="Arakawa K."/>
        </authorList>
    </citation>
    <scope>NUCLEOTIDE SEQUENCE [LARGE SCALE GENOMIC DNA]</scope>
</reference>
<dbReference type="AlphaFoldDB" id="A0A4Y2RIT4"/>
<comment type="caution">
    <text evidence="1">The sequence shown here is derived from an EMBL/GenBank/DDBJ whole genome shotgun (WGS) entry which is preliminary data.</text>
</comment>
<name>A0A4Y2RIT4_ARAVE</name>
<dbReference type="Proteomes" id="UP000499080">
    <property type="component" value="Unassembled WGS sequence"/>
</dbReference>
<dbReference type="EMBL" id="BGPR01017302">
    <property type="protein sequence ID" value="GBN75722.1"/>
    <property type="molecule type" value="Genomic_DNA"/>
</dbReference>
<organism evidence="1 2">
    <name type="scientific">Araneus ventricosus</name>
    <name type="common">Orbweaver spider</name>
    <name type="synonym">Epeira ventricosa</name>
    <dbReference type="NCBI Taxonomy" id="182803"/>
    <lineage>
        <taxon>Eukaryota</taxon>
        <taxon>Metazoa</taxon>
        <taxon>Ecdysozoa</taxon>
        <taxon>Arthropoda</taxon>
        <taxon>Chelicerata</taxon>
        <taxon>Arachnida</taxon>
        <taxon>Araneae</taxon>
        <taxon>Araneomorphae</taxon>
        <taxon>Entelegynae</taxon>
        <taxon>Araneoidea</taxon>
        <taxon>Araneidae</taxon>
        <taxon>Araneus</taxon>
    </lineage>
</organism>
<sequence length="136" mass="15456">MCYHLCSKLVLQSWCEVHQVGWSICRKFAAKLPLQVCHDKLISRKIKLAASVHAIWDIAATTQIAILVCSRLALQICKLRANLTRQECKCETSFQQVNFEVTMGRICSKLAASNSLQIIVKTEYEHSLRIELATYC</sequence>